<evidence type="ECO:0000313" key="2">
    <source>
        <dbReference type="Proteomes" id="UP000789901"/>
    </source>
</evidence>
<proteinExistence type="predicted"/>
<accession>A0ABM8W755</accession>
<protein>
    <submittedName>
        <fullName evidence="1">14726_t:CDS:1</fullName>
    </submittedName>
</protein>
<dbReference type="EMBL" id="CAJVQB010001612">
    <property type="protein sequence ID" value="CAG8543106.1"/>
    <property type="molecule type" value="Genomic_DNA"/>
</dbReference>
<dbReference type="Proteomes" id="UP000789901">
    <property type="component" value="Unassembled WGS sequence"/>
</dbReference>
<name>A0ABM8W755_GIGMA</name>
<comment type="caution">
    <text evidence="1">The sequence shown here is derived from an EMBL/GenBank/DDBJ whole genome shotgun (WGS) entry which is preliminary data.</text>
</comment>
<gene>
    <name evidence="1" type="ORF">GMARGA_LOCUS4181</name>
</gene>
<reference evidence="1 2" key="1">
    <citation type="submission" date="2021-06" db="EMBL/GenBank/DDBJ databases">
        <authorList>
            <person name="Kallberg Y."/>
            <person name="Tangrot J."/>
            <person name="Rosling A."/>
        </authorList>
    </citation>
    <scope>NUCLEOTIDE SEQUENCE [LARGE SCALE GENOMIC DNA]</scope>
    <source>
        <strain evidence="1 2">120-4 pot B 10/14</strain>
    </source>
</reference>
<sequence>MPLSKKIKQFLKKLLKQKNKWEWDSYHFDNNKEDYLPCSTDINEDFFDTLLISTENEKQSNYSCLETSEYLVFISFELFQKYLYKNKIIEYGRIHYNSKNKRLKSILGFLEAHIGSYFNMYCDGEKYFKENNAFDLQEHRAKSYENDFNVWFHEVNLYCEKFKIKYIWSYLDLKDYFKKNIAFKYVV</sequence>
<organism evidence="1 2">
    <name type="scientific">Gigaspora margarita</name>
    <dbReference type="NCBI Taxonomy" id="4874"/>
    <lineage>
        <taxon>Eukaryota</taxon>
        <taxon>Fungi</taxon>
        <taxon>Fungi incertae sedis</taxon>
        <taxon>Mucoromycota</taxon>
        <taxon>Glomeromycotina</taxon>
        <taxon>Glomeromycetes</taxon>
        <taxon>Diversisporales</taxon>
        <taxon>Gigasporaceae</taxon>
        <taxon>Gigaspora</taxon>
    </lineage>
</organism>
<evidence type="ECO:0000313" key="1">
    <source>
        <dbReference type="EMBL" id="CAG8543106.1"/>
    </source>
</evidence>
<keyword evidence="2" id="KW-1185">Reference proteome</keyword>